<evidence type="ECO:0000313" key="2">
    <source>
        <dbReference type="EMBL" id="KAL3497534.1"/>
    </source>
</evidence>
<proteinExistence type="predicted"/>
<accession>A0ABD2XRN9</accession>
<keyword evidence="3" id="KW-1185">Reference proteome</keyword>
<organism evidence="2 3">
    <name type="scientific">Cinchona calisaya</name>
    <dbReference type="NCBI Taxonomy" id="153742"/>
    <lineage>
        <taxon>Eukaryota</taxon>
        <taxon>Viridiplantae</taxon>
        <taxon>Streptophyta</taxon>
        <taxon>Embryophyta</taxon>
        <taxon>Tracheophyta</taxon>
        <taxon>Spermatophyta</taxon>
        <taxon>Magnoliopsida</taxon>
        <taxon>eudicotyledons</taxon>
        <taxon>Gunneridae</taxon>
        <taxon>Pentapetalae</taxon>
        <taxon>asterids</taxon>
        <taxon>lamiids</taxon>
        <taxon>Gentianales</taxon>
        <taxon>Rubiaceae</taxon>
        <taxon>Cinchonoideae</taxon>
        <taxon>Cinchoneae</taxon>
        <taxon>Cinchona</taxon>
    </lineage>
</organism>
<reference evidence="2 3" key="1">
    <citation type="submission" date="2024-11" db="EMBL/GenBank/DDBJ databases">
        <title>A near-complete genome assembly of Cinchona calisaya.</title>
        <authorList>
            <person name="Lian D.C."/>
            <person name="Zhao X.W."/>
            <person name="Wei L."/>
        </authorList>
    </citation>
    <scope>NUCLEOTIDE SEQUENCE [LARGE SCALE GENOMIC DNA]</scope>
    <source>
        <tissue evidence="2">Nenye</tissue>
    </source>
</reference>
<feature type="transmembrane region" description="Helical" evidence="1">
    <location>
        <begin position="103"/>
        <end position="122"/>
    </location>
</feature>
<dbReference type="PANTHER" id="PTHR34115:SF5">
    <property type="entry name" value="PROTEIN, PUTATIVE-RELATED"/>
    <property type="match status" value="1"/>
</dbReference>
<feature type="transmembrane region" description="Helical" evidence="1">
    <location>
        <begin position="74"/>
        <end position="97"/>
    </location>
</feature>
<dbReference type="InterPro" id="IPR053258">
    <property type="entry name" value="Ca-permeable_cation_channel"/>
</dbReference>
<dbReference type="EMBL" id="JBJUIK010000017">
    <property type="protein sequence ID" value="KAL3497534.1"/>
    <property type="molecule type" value="Genomic_DNA"/>
</dbReference>
<sequence length="174" mass="19671">MSSSQAILAFIATVLLNFLQIKFQAKDQSPFETHPKTIFVAISSLLLYCLSFDAYLTLPILFPPDNNNNRLRRFYGCLVHTGMAFFGPLSLACISSPLFPESIAPLLFSLSIFYSFCQLLGFSSQVKSLWNFLRAAIMGILFTHHHQHHHHRHGSRRGRLVSVDEIDILPLPPV</sequence>
<evidence type="ECO:0000313" key="3">
    <source>
        <dbReference type="Proteomes" id="UP001630127"/>
    </source>
</evidence>
<name>A0ABD2XRN9_9GENT</name>
<dbReference type="AlphaFoldDB" id="A0ABD2XRN9"/>
<keyword evidence="1" id="KW-0472">Membrane</keyword>
<dbReference type="PANTHER" id="PTHR34115">
    <property type="entry name" value="PROTEIN, PUTATIVE-RELATED"/>
    <property type="match status" value="1"/>
</dbReference>
<evidence type="ECO:0000256" key="1">
    <source>
        <dbReference type="SAM" id="Phobius"/>
    </source>
</evidence>
<feature type="transmembrane region" description="Helical" evidence="1">
    <location>
        <begin position="37"/>
        <end position="62"/>
    </location>
</feature>
<keyword evidence="1" id="KW-0812">Transmembrane</keyword>
<comment type="caution">
    <text evidence="2">The sequence shown here is derived from an EMBL/GenBank/DDBJ whole genome shotgun (WGS) entry which is preliminary data.</text>
</comment>
<gene>
    <name evidence="2" type="ORF">ACH5RR_040266</name>
</gene>
<keyword evidence="1" id="KW-1133">Transmembrane helix</keyword>
<dbReference type="Proteomes" id="UP001630127">
    <property type="component" value="Unassembled WGS sequence"/>
</dbReference>
<protein>
    <submittedName>
        <fullName evidence="2">Uncharacterized protein</fullName>
    </submittedName>
</protein>